<dbReference type="GO" id="GO:0005975">
    <property type="term" value="P:carbohydrate metabolic process"/>
    <property type="evidence" value="ECO:0007669"/>
    <property type="project" value="InterPro"/>
</dbReference>
<evidence type="ECO:0000313" key="5">
    <source>
        <dbReference type="EMBL" id="RIV35839.1"/>
    </source>
</evidence>
<gene>
    <name evidence="5" type="ORF">D2V08_04260</name>
</gene>
<dbReference type="InterPro" id="IPR049174">
    <property type="entry name" value="Beta-AFase-like"/>
</dbReference>
<dbReference type="PANTHER" id="PTHR43465">
    <property type="entry name" value="DUF1680 DOMAIN PROTEIN (AFU_ORTHOLOGUE AFUA_1G08910)"/>
    <property type="match status" value="1"/>
</dbReference>
<reference evidence="5 6" key="1">
    <citation type="submission" date="2018-08" db="EMBL/GenBank/DDBJ databases">
        <title>Proposal of Muricauda 72 sp.nov. and Muricauda NH166 sp.nov., isolated from seawater.</title>
        <authorList>
            <person name="Cheng H."/>
            <person name="Wu Y.-H."/>
            <person name="Guo L.-L."/>
            <person name="Xu X.-W."/>
        </authorList>
    </citation>
    <scope>NUCLEOTIDE SEQUENCE [LARGE SCALE GENOMIC DNA]</scope>
    <source>
        <strain evidence="5 6">KCTC 22173</strain>
    </source>
</reference>
<dbReference type="Proteomes" id="UP000266067">
    <property type="component" value="Unassembled WGS sequence"/>
</dbReference>
<dbReference type="AlphaFoldDB" id="A0A3A1NCG5"/>
<keyword evidence="1" id="KW-0732">Signal</keyword>
<dbReference type="InterPro" id="IPR049046">
    <property type="entry name" value="Beta-AFase-like_GH127_middle"/>
</dbReference>
<protein>
    <submittedName>
        <fullName evidence="5">Glycoside hydrolase family 127 protein</fullName>
    </submittedName>
</protein>
<sequence length="658" mass="74062">MSKMSIKNTTWVIALALLLVNCKNEALVSADTEEAKGYEIEPVNIQNVKIKDEFWLPIIERVQNKTIEYAIEKCEQEGRFDNFLIAGGELDGEVKGAMPFDDTDVYKIIEGASNSLISAPNHKLESLVDSLVSIIKVGQEEDGYLTTWRTINPAKPPAPWVEVKEAKRWDGLFMSHELYNAGHLYEAAAVHYKATGKRNFLDIALKNADLMVETFGDGEAKIDAVPGHQIIETGLIKLYQITGEEKYLKLSKYFLDNRGNPENHELFGPYSQDHVPVVDQDEVVGHAVRAVYMYAAMTDIAAIKKDTAYLDAVNALWENMVNKKMYVTGGIGAKHDGEAFGENYELPNLTAYNETCAAIGDVYWNHRLHNLTGDVKYFDVIERTLYNGLISGLSLDGEKFFYPNALESDGVYKFNQGACTRKDWFDCSCCPTNVIRFIPAIPGLIYSKTGNTLYANLYASNEARVELKEQDVLVTQDTSYPWDGKVKFTVDPEETGEFTIKFRIPGWSRNIVLPGDLYQYASKDEASNKITLNGEEFNAVTDNGYYTMTRTWKSGDVVELEFPMSVRRVIAHPLVEEDKGKMSLEYGPIVYAVEEIDNKNAFDNIQLTANEEFNVAMQPELLGGVNTISNEKLTAIPYYTWSNRGIGKMKVWLPVEEN</sequence>
<dbReference type="Pfam" id="PF20737">
    <property type="entry name" value="Glyco_hydro127C"/>
    <property type="match status" value="1"/>
</dbReference>
<accession>A0A3A1NCG5</accession>
<dbReference type="Pfam" id="PF20736">
    <property type="entry name" value="Glyco_hydro127M"/>
    <property type="match status" value="1"/>
</dbReference>
<feature type="domain" description="Non-reducing end beta-L-arabinofuranosidase-like GH127 catalytic" evidence="2">
    <location>
        <begin position="47"/>
        <end position="441"/>
    </location>
</feature>
<evidence type="ECO:0000259" key="2">
    <source>
        <dbReference type="Pfam" id="PF07944"/>
    </source>
</evidence>
<dbReference type="EMBL" id="QXFH01000069">
    <property type="protein sequence ID" value="RIV35839.1"/>
    <property type="molecule type" value="Genomic_DNA"/>
</dbReference>
<evidence type="ECO:0000259" key="4">
    <source>
        <dbReference type="Pfam" id="PF20737"/>
    </source>
</evidence>
<dbReference type="PANTHER" id="PTHR43465:SF2">
    <property type="entry name" value="DUF1680 DOMAIN PROTEIN (AFU_ORTHOLOGUE AFUA_1G08910)"/>
    <property type="match status" value="1"/>
</dbReference>
<dbReference type="SUPFAM" id="SSF48208">
    <property type="entry name" value="Six-hairpin glycosidases"/>
    <property type="match status" value="1"/>
</dbReference>
<dbReference type="InterPro" id="IPR012878">
    <property type="entry name" value="Beta-AFase-like_GH127_cat"/>
</dbReference>
<keyword evidence="6" id="KW-1185">Reference proteome</keyword>
<dbReference type="Pfam" id="PF07944">
    <property type="entry name" value="Beta-AFase-like_GH127_cat"/>
    <property type="match status" value="1"/>
</dbReference>
<feature type="domain" description="Non-reducing end beta-L-arabinofuranosidase-like GH127 C-terminal" evidence="4">
    <location>
        <begin position="566"/>
        <end position="654"/>
    </location>
</feature>
<organism evidence="5 6">
    <name type="scientific">Flagellimonas lutimaris</name>
    <dbReference type="NCBI Taxonomy" id="475082"/>
    <lineage>
        <taxon>Bacteria</taxon>
        <taxon>Pseudomonadati</taxon>
        <taxon>Bacteroidota</taxon>
        <taxon>Flavobacteriia</taxon>
        <taxon>Flavobacteriales</taxon>
        <taxon>Flavobacteriaceae</taxon>
        <taxon>Flagellimonas</taxon>
    </lineage>
</organism>
<feature type="chain" id="PRO_5017268188" evidence="1">
    <location>
        <begin position="27"/>
        <end position="658"/>
    </location>
</feature>
<dbReference type="InterPro" id="IPR049049">
    <property type="entry name" value="Beta-AFase-like_GH127_C"/>
</dbReference>
<proteinExistence type="predicted"/>
<evidence type="ECO:0000313" key="6">
    <source>
        <dbReference type="Proteomes" id="UP000266067"/>
    </source>
</evidence>
<dbReference type="InterPro" id="IPR008928">
    <property type="entry name" value="6-hairpin_glycosidase_sf"/>
</dbReference>
<comment type="caution">
    <text evidence="5">The sequence shown here is derived from an EMBL/GenBank/DDBJ whole genome shotgun (WGS) entry which is preliminary data.</text>
</comment>
<evidence type="ECO:0000259" key="3">
    <source>
        <dbReference type="Pfam" id="PF20736"/>
    </source>
</evidence>
<feature type="signal peptide" evidence="1">
    <location>
        <begin position="1"/>
        <end position="26"/>
    </location>
</feature>
<dbReference type="GO" id="GO:0016787">
    <property type="term" value="F:hydrolase activity"/>
    <property type="evidence" value="ECO:0007669"/>
    <property type="project" value="UniProtKB-KW"/>
</dbReference>
<evidence type="ECO:0000256" key="1">
    <source>
        <dbReference type="SAM" id="SignalP"/>
    </source>
</evidence>
<feature type="domain" description="Non-reducing end beta-L-arabinofuranosidase-like GH127 middle" evidence="3">
    <location>
        <begin position="452"/>
        <end position="564"/>
    </location>
</feature>
<dbReference type="OrthoDB" id="9757939at2"/>
<keyword evidence="5" id="KW-0378">Hydrolase</keyword>
<dbReference type="Gene3D" id="1.50.10.20">
    <property type="match status" value="1"/>
</dbReference>
<name>A0A3A1NCG5_9FLAO</name>